<dbReference type="SUPFAM" id="SSF52087">
    <property type="entry name" value="CRAL/TRIO domain"/>
    <property type="match status" value="1"/>
</dbReference>
<dbReference type="SUPFAM" id="SSF50729">
    <property type="entry name" value="PH domain-like"/>
    <property type="match status" value="1"/>
</dbReference>
<dbReference type="Gene3D" id="1.20.900.10">
    <property type="entry name" value="Dbl homology (DH) domain"/>
    <property type="match status" value="1"/>
</dbReference>
<evidence type="ECO:0000256" key="6">
    <source>
        <dbReference type="SAM" id="MobiDB-lite"/>
    </source>
</evidence>
<reference evidence="12" key="1">
    <citation type="submission" date="2025-08" db="UniProtKB">
        <authorList>
            <consortium name="RefSeq"/>
        </authorList>
    </citation>
    <scope>IDENTIFICATION</scope>
</reference>
<evidence type="ECO:0000259" key="9">
    <source>
        <dbReference type="PROSITE" id="PS50010"/>
    </source>
</evidence>
<dbReference type="PANTHER" id="PTHR22826:SF211">
    <property type="entry name" value="LD43457P"/>
    <property type="match status" value="1"/>
</dbReference>
<dbReference type="InterPro" id="IPR036865">
    <property type="entry name" value="CRAL-TRIO_dom_sf"/>
</dbReference>
<feature type="domain" description="SH3" evidence="7">
    <location>
        <begin position="1293"/>
        <end position="1354"/>
    </location>
</feature>
<dbReference type="InterPro" id="IPR036028">
    <property type="entry name" value="SH3-like_dom_sf"/>
</dbReference>
<keyword evidence="2" id="KW-0597">Phosphoprotein</keyword>
<feature type="region of interest" description="Disordered" evidence="6">
    <location>
        <begin position="644"/>
        <end position="723"/>
    </location>
</feature>
<evidence type="ECO:0000313" key="11">
    <source>
        <dbReference type="Proteomes" id="UP000515154"/>
    </source>
</evidence>
<keyword evidence="3" id="KW-0344">Guanine-nucleotide releasing factor</keyword>
<feature type="compositionally biased region" description="Low complexity" evidence="6">
    <location>
        <begin position="702"/>
        <end position="721"/>
    </location>
</feature>
<feature type="compositionally biased region" description="Polar residues" evidence="6">
    <location>
        <begin position="646"/>
        <end position="661"/>
    </location>
</feature>
<dbReference type="SUPFAM" id="SSF48065">
    <property type="entry name" value="DBL homology domain (DH-domain)"/>
    <property type="match status" value="1"/>
</dbReference>
<feature type="compositionally biased region" description="Polar residues" evidence="6">
    <location>
        <begin position="680"/>
        <end position="694"/>
    </location>
</feature>
<dbReference type="SMART" id="SM00325">
    <property type="entry name" value="RhoGEF"/>
    <property type="match status" value="1"/>
</dbReference>
<dbReference type="SUPFAM" id="SSF46966">
    <property type="entry name" value="Spectrin repeat"/>
    <property type="match status" value="1"/>
</dbReference>
<dbReference type="InterPro" id="IPR051336">
    <property type="entry name" value="RhoGEF_Guanine_NuclExch_SF"/>
</dbReference>
<dbReference type="InterPro" id="IPR000219">
    <property type="entry name" value="DH_dom"/>
</dbReference>
<dbReference type="InterPro" id="IPR035899">
    <property type="entry name" value="DBL_dom_sf"/>
</dbReference>
<evidence type="ECO:0000259" key="10">
    <source>
        <dbReference type="PROSITE" id="PS50191"/>
    </source>
</evidence>
<dbReference type="SMART" id="SM00326">
    <property type="entry name" value="SH3"/>
    <property type="match status" value="1"/>
</dbReference>
<accession>A0A7E6FDY8</accession>
<dbReference type="InterPro" id="IPR055251">
    <property type="entry name" value="SOS1_NGEF_PH"/>
</dbReference>
<dbReference type="CDD" id="cd11856">
    <property type="entry name" value="SH3_p47phox_like"/>
    <property type="match status" value="1"/>
</dbReference>
<dbReference type="PANTHER" id="PTHR22826">
    <property type="entry name" value="RHO GUANINE EXCHANGE FACTOR-RELATED"/>
    <property type="match status" value="1"/>
</dbReference>
<feature type="compositionally biased region" description="Low complexity" evidence="6">
    <location>
        <begin position="14"/>
        <end position="23"/>
    </location>
</feature>
<dbReference type="PROSITE" id="PS50010">
    <property type="entry name" value="DH_2"/>
    <property type="match status" value="1"/>
</dbReference>
<dbReference type="GO" id="GO:0005085">
    <property type="term" value="F:guanyl-nucleotide exchange factor activity"/>
    <property type="evidence" value="ECO:0007669"/>
    <property type="project" value="UniProtKB-KW"/>
</dbReference>
<evidence type="ECO:0000259" key="7">
    <source>
        <dbReference type="PROSITE" id="PS50002"/>
    </source>
</evidence>
<dbReference type="PROSITE" id="PS50003">
    <property type="entry name" value="PH_DOMAIN"/>
    <property type="match status" value="1"/>
</dbReference>
<dbReference type="Gene3D" id="2.30.29.30">
    <property type="entry name" value="Pleckstrin-homology domain (PH domain)/Phosphotyrosine-binding domain (PTB)"/>
    <property type="match status" value="1"/>
</dbReference>
<dbReference type="FunFam" id="2.30.29.30:FF:000078">
    <property type="entry name" value="Guanine nucleotide exchange factor DBS"/>
    <property type="match status" value="1"/>
</dbReference>
<evidence type="ECO:0000256" key="1">
    <source>
        <dbReference type="ARBA" id="ARBA00022443"/>
    </source>
</evidence>
<dbReference type="SMART" id="SM00233">
    <property type="entry name" value="PH"/>
    <property type="match status" value="1"/>
</dbReference>
<comment type="similarity">
    <text evidence="4">Belongs to the MCF2 family.</text>
</comment>
<keyword evidence="11" id="KW-1185">Reference proteome</keyword>
<dbReference type="PROSITE" id="PS50002">
    <property type="entry name" value="SH3"/>
    <property type="match status" value="1"/>
</dbReference>
<dbReference type="InterPro" id="IPR011993">
    <property type="entry name" value="PH-like_dom_sf"/>
</dbReference>
<dbReference type="GO" id="GO:0005737">
    <property type="term" value="C:cytoplasm"/>
    <property type="evidence" value="ECO:0007669"/>
    <property type="project" value="TreeGrafter"/>
</dbReference>
<dbReference type="InterPro" id="IPR001452">
    <property type="entry name" value="SH3_domain"/>
</dbReference>
<feature type="region of interest" description="Disordered" evidence="6">
    <location>
        <begin position="742"/>
        <end position="838"/>
    </location>
</feature>
<dbReference type="InterPro" id="IPR001251">
    <property type="entry name" value="CRAL-TRIO_dom"/>
</dbReference>
<dbReference type="PROSITE" id="PS50191">
    <property type="entry name" value="CRAL_TRIO"/>
    <property type="match status" value="1"/>
</dbReference>
<dbReference type="InterPro" id="IPR056466">
    <property type="entry name" value="Spectrin_DBS"/>
</dbReference>
<dbReference type="InterPro" id="IPR001849">
    <property type="entry name" value="PH_domain"/>
</dbReference>
<feature type="compositionally biased region" description="Basic and acidic residues" evidence="6">
    <location>
        <begin position="1"/>
        <end position="10"/>
    </location>
</feature>
<evidence type="ECO:0000256" key="2">
    <source>
        <dbReference type="ARBA" id="ARBA00022553"/>
    </source>
</evidence>
<dbReference type="Pfam" id="PF00018">
    <property type="entry name" value="SH3_1"/>
    <property type="match status" value="1"/>
</dbReference>
<protein>
    <submittedName>
        <fullName evidence="12">Guanine nucleotide exchange factor DBS isoform X1</fullName>
    </submittedName>
</protein>
<dbReference type="Pfam" id="PF22697">
    <property type="entry name" value="SOS1_NGEF_PH"/>
    <property type="match status" value="1"/>
</dbReference>
<evidence type="ECO:0000256" key="4">
    <source>
        <dbReference type="ARBA" id="ARBA00049987"/>
    </source>
</evidence>
<dbReference type="Pfam" id="PF00621">
    <property type="entry name" value="RhoGEF"/>
    <property type="match status" value="1"/>
</dbReference>
<dbReference type="SMART" id="SM00516">
    <property type="entry name" value="SEC14"/>
    <property type="match status" value="1"/>
</dbReference>
<dbReference type="SUPFAM" id="SSF50044">
    <property type="entry name" value="SH3-domain"/>
    <property type="match status" value="1"/>
</dbReference>
<sequence>MSRGRYRQDRGVPSSASGSASGGFQAHKIEEEIENFVENFKRNNQSQPLDKDAVSLESGGESSGLQSSLCSTDEYTDDSPEEFPSHRYLLRAFAARNRKYSSTNTSTRTSVSPASSRSVDCGSESWIDQDAYGMLISDRVAPVPLPVPSYVMGEMDLDCSFTVLDVAEVLQSKYAFITGGKARNGAPILTFPDVPGIPEITDEQYKKVMIYLCTIPAKLRLYEVEKGFVIILDKRNDGWGTVKSILLKLSAFFPTHIQVVFLLQPHGFLQRALADFRSKFVKEELEFKVVMCNNQEELHEHIDPSQLTKDLGGEIEYDHKEWIEQRAASEKFSTNVSDITHSLDQLAARYEETEIPNDVTGTEALIREHIQGRKELLDDLNSTTNHGEILLNCVKGNSQEIPLVKLVHVVELERLLTKLEQNKLQFEMFWGRHENKLRQCLQLRQFEEEFKLIQYASERNLEFLESSMSNIGESSLQLDGLFGDFEEFEKKAKKNFETTDRLCRTGEQLIRDDHYAIDSIQPKYIELQRIRDRYKRMLKQRRDILYKARDLHDRIERANKWCNRGLDLLADQQIEKFHTQGGAEKAAYEIREFLHSAQNLNLSNPKEFRTLFEGIMNSDMKGIVQDLLKRKEEVKGMCEKRLGSLQKVTSNPMNPAQSTQPKMVKRSVSAGNPVRGGAKSSGSSRQLPNTSANVKVQPPPSSSSSSASSSYSSYSSRSSSSTLGSVCVASLSRDEYRCSAGQVERATAKSARTPASSSSSRLEMSVRNSSGLQKQHRRNHTQVQRSRSVMDVQAENQYSSRRSRSPHNPPHHSSSFDLADSDYSGHEKSRHSSSALRLNARRHSAIEPCESRLLHDSLLSHKPKCCFMTDYMHVYRELVETEKTYVSELYDILWGYYYEMDNKALQHLLPPVLRNNRDTLFGNLREIYAFHHNVFLDDLQSCRDTPAKVGLCFVNRSEEFQMYSIYCQNKPRSENLIDEIGDHHPYFKECQRRLGHKLPLGAYLLKPVQRITKYHLLLKEMLKYAENDPSCNGLLQDALDTILGVLKYVNDIMHQVSIVNFDGNIGDLGKLLMQGSFQVWTEHKNKIRDFRFKPMARHIFLYEKAVLLCKRKDDNQSSSNAVYIFKNMLKMSLVGLTESVKGDKKKFELWLRGREEVYIIQAPSIEVKDIWVKEIKNVLLNQFDQLRVHRLSHCRYGSRSQEDLTRMGRFSESMEGRARFNFSSGDSWHTRSMSHSTGSAPTVPVGLEMNSPLESPPGDGIIDEGWSSGEFSNSDEDIDAIQHHRNFDRIEPSFLQRFSVLADYIPVDSSELTLQENDIVEILRIGAKGWWLARHLGSSDEGWVPSTYLEPVIKRQSQSTSASSSSIASSEEPSPVASLDSVGGGKISHYAVPGRHHHMSKKHKVSGYLSSPGEETTV</sequence>
<dbReference type="Gene3D" id="3.40.525.10">
    <property type="entry name" value="CRAL-TRIO lipid binding domain"/>
    <property type="match status" value="1"/>
</dbReference>
<keyword evidence="1 5" id="KW-0728">SH3 domain</keyword>
<dbReference type="CDD" id="cd00170">
    <property type="entry name" value="SEC14"/>
    <property type="match status" value="1"/>
</dbReference>
<dbReference type="Pfam" id="PF23289">
    <property type="entry name" value="Spectrin_5"/>
    <property type="match status" value="1"/>
</dbReference>
<feature type="compositionally biased region" description="Low complexity" evidence="6">
    <location>
        <begin position="1359"/>
        <end position="1378"/>
    </location>
</feature>
<dbReference type="Gene3D" id="1.20.58.60">
    <property type="match status" value="1"/>
</dbReference>
<evidence type="ECO:0000259" key="8">
    <source>
        <dbReference type="PROSITE" id="PS50003"/>
    </source>
</evidence>
<feature type="domain" description="DH" evidence="9">
    <location>
        <begin position="870"/>
        <end position="1052"/>
    </location>
</feature>
<dbReference type="RefSeq" id="XP_036365545.1">
    <property type="nucleotide sequence ID" value="XM_036509652.1"/>
</dbReference>
<dbReference type="Gene3D" id="2.30.30.40">
    <property type="entry name" value="SH3 Domains"/>
    <property type="match status" value="1"/>
</dbReference>
<dbReference type="CDD" id="cd00160">
    <property type="entry name" value="RhoGEF"/>
    <property type="match status" value="1"/>
</dbReference>
<feature type="domain" description="CRAL-TRIO" evidence="10">
    <location>
        <begin position="166"/>
        <end position="319"/>
    </location>
</feature>
<proteinExistence type="inferred from homology"/>
<evidence type="ECO:0000256" key="3">
    <source>
        <dbReference type="ARBA" id="ARBA00022658"/>
    </source>
</evidence>
<organism evidence="11 12">
    <name type="scientific">Octopus sinensis</name>
    <name type="common">East Asian common octopus</name>
    <dbReference type="NCBI Taxonomy" id="2607531"/>
    <lineage>
        <taxon>Eukaryota</taxon>
        <taxon>Metazoa</taxon>
        <taxon>Spiralia</taxon>
        <taxon>Lophotrochozoa</taxon>
        <taxon>Mollusca</taxon>
        <taxon>Cephalopoda</taxon>
        <taxon>Coleoidea</taxon>
        <taxon>Octopodiformes</taxon>
        <taxon>Octopoda</taxon>
        <taxon>Incirrata</taxon>
        <taxon>Octopodidae</taxon>
        <taxon>Octopus</taxon>
    </lineage>
</organism>
<evidence type="ECO:0000256" key="5">
    <source>
        <dbReference type="PROSITE-ProRule" id="PRU00192"/>
    </source>
</evidence>
<name>A0A7E6FDY8_9MOLL</name>
<feature type="compositionally biased region" description="Low complexity" evidence="6">
    <location>
        <begin position="748"/>
        <end position="770"/>
    </location>
</feature>
<feature type="compositionally biased region" description="Low complexity" evidence="6">
    <location>
        <begin position="55"/>
        <end position="71"/>
    </location>
</feature>
<evidence type="ECO:0000313" key="12">
    <source>
        <dbReference type="RefSeq" id="XP_036365545.1"/>
    </source>
</evidence>
<gene>
    <name evidence="12" type="primary">LOC115219718</name>
</gene>
<feature type="region of interest" description="Disordered" evidence="6">
    <location>
        <begin position="1359"/>
        <end position="1418"/>
    </location>
</feature>
<feature type="region of interest" description="Disordered" evidence="6">
    <location>
        <begin position="1"/>
        <end position="81"/>
    </location>
</feature>
<feature type="compositionally biased region" description="Basic residues" evidence="6">
    <location>
        <begin position="1394"/>
        <end position="1405"/>
    </location>
</feature>
<dbReference type="Pfam" id="PF13716">
    <property type="entry name" value="CRAL_TRIO_2"/>
    <property type="match status" value="1"/>
</dbReference>
<feature type="domain" description="PH" evidence="8">
    <location>
        <begin position="1070"/>
        <end position="1180"/>
    </location>
</feature>
<dbReference type="Proteomes" id="UP000515154">
    <property type="component" value="Linkage group LG15"/>
</dbReference>